<dbReference type="SUPFAM" id="SSF57845">
    <property type="entry name" value="B-box zinc-binding domain"/>
    <property type="match status" value="1"/>
</dbReference>
<dbReference type="GO" id="GO:0008270">
    <property type="term" value="F:zinc ion binding"/>
    <property type="evidence" value="ECO:0007669"/>
    <property type="project" value="UniProtKB-KW"/>
</dbReference>
<name>A0A8B6GQL7_MYTGA</name>
<dbReference type="Pfam" id="PF00643">
    <property type="entry name" value="zf-B_box"/>
    <property type="match status" value="1"/>
</dbReference>
<gene>
    <name evidence="3" type="ORF">MGAL_10B006507</name>
</gene>
<keyword evidence="1" id="KW-0479">Metal-binding</keyword>
<organism evidence="3 4">
    <name type="scientific">Mytilus galloprovincialis</name>
    <name type="common">Mediterranean mussel</name>
    <dbReference type="NCBI Taxonomy" id="29158"/>
    <lineage>
        <taxon>Eukaryota</taxon>
        <taxon>Metazoa</taxon>
        <taxon>Spiralia</taxon>
        <taxon>Lophotrochozoa</taxon>
        <taxon>Mollusca</taxon>
        <taxon>Bivalvia</taxon>
        <taxon>Autobranchia</taxon>
        <taxon>Pteriomorphia</taxon>
        <taxon>Mytilida</taxon>
        <taxon>Mytiloidea</taxon>
        <taxon>Mytilidae</taxon>
        <taxon>Mytilinae</taxon>
        <taxon>Mytilus</taxon>
    </lineage>
</organism>
<evidence type="ECO:0000313" key="3">
    <source>
        <dbReference type="EMBL" id="VDI67611.1"/>
    </source>
</evidence>
<keyword evidence="4" id="KW-1185">Reference proteome</keyword>
<keyword evidence="1" id="KW-0863">Zinc-finger</keyword>
<dbReference type="Proteomes" id="UP000596742">
    <property type="component" value="Unassembled WGS sequence"/>
</dbReference>
<dbReference type="PANTHER" id="PTHR25462:SF296">
    <property type="entry name" value="MEIOTIC P26, ISOFORM F"/>
    <property type="match status" value="1"/>
</dbReference>
<dbReference type="PANTHER" id="PTHR25462">
    <property type="entry name" value="BONUS, ISOFORM C-RELATED"/>
    <property type="match status" value="1"/>
</dbReference>
<dbReference type="Gene3D" id="3.30.160.60">
    <property type="entry name" value="Classic Zinc Finger"/>
    <property type="match status" value="1"/>
</dbReference>
<proteinExistence type="predicted"/>
<reference evidence="3" key="1">
    <citation type="submission" date="2018-11" db="EMBL/GenBank/DDBJ databases">
        <authorList>
            <person name="Alioto T."/>
            <person name="Alioto T."/>
        </authorList>
    </citation>
    <scope>NUCLEOTIDE SEQUENCE</scope>
</reference>
<evidence type="ECO:0000259" key="2">
    <source>
        <dbReference type="PROSITE" id="PS50119"/>
    </source>
</evidence>
<dbReference type="PROSITE" id="PS50119">
    <property type="entry name" value="ZF_BBOX"/>
    <property type="match status" value="1"/>
</dbReference>
<feature type="domain" description="B box-type" evidence="2">
    <location>
        <begin position="71"/>
        <end position="112"/>
    </location>
</feature>
<protein>
    <recommendedName>
        <fullName evidence="2">B box-type domain-containing protein</fullName>
    </recommendedName>
</protein>
<dbReference type="OrthoDB" id="6110133at2759"/>
<accession>A0A8B6GQL7</accession>
<comment type="caution">
    <text evidence="3">The sequence shown here is derived from an EMBL/GenBank/DDBJ whole genome shotgun (WGS) entry which is preliminary data.</text>
</comment>
<sequence>MACPQPHGSGQVPVKCGLCETDRSIQWKCMDCSILMCSHCKDKVHSKFKNALDHKIIKREEIGLHTEELDFTNIKCNEHAGQFSCLYCKTCDILVCPTCFAKVHKTHDLIEIRDAYNLKVNMLKKRQNQMQKSHSNMSEKKDELNKLVAAENVKYHKENQNILSHKKTVKEQVEQYFKELENKLEKNHETVLLSVKSDLNAISLFTNQKEDKINEVQDCIDISNASEFFKEVKKMEKFTETQEPRTRPSYSSSQKFIPGNFTQLNIGSLQDDGNLSAEINISLVINNEYQTTLDAIFCVSPCLDQSFG</sequence>
<dbReference type="InterPro" id="IPR047153">
    <property type="entry name" value="TRIM45/56/19-like"/>
</dbReference>
<evidence type="ECO:0000313" key="4">
    <source>
        <dbReference type="Proteomes" id="UP000596742"/>
    </source>
</evidence>
<dbReference type="AlphaFoldDB" id="A0A8B6GQL7"/>
<dbReference type="InterPro" id="IPR000315">
    <property type="entry name" value="Znf_B-box"/>
</dbReference>
<evidence type="ECO:0000256" key="1">
    <source>
        <dbReference type="PROSITE-ProRule" id="PRU00024"/>
    </source>
</evidence>
<dbReference type="EMBL" id="UYJE01008822">
    <property type="protein sequence ID" value="VDI67611.1"/>
    <property type="molecule type" value="Genomic_DNA"/>
</dbReference>
<dbReference type="CDD" id="cd19757">
    <property type="entry name" value="Bbox1"/>
    <property type="match status" value="1"/>
</dbReference>
<keyword evidence="1" id="KW-0862">Zinc</keyword>